<organism evidence="1 2">
    <name type="scientific">Mucilaginibacter pedocola</name>
    <dbReference type="NCBI Taxonomy" id="1792845"/>
    <lineage>
        <taxon>Bacteria</taxon>
        <taxon>Pseudomonadati</taxon>
        <taxon>Bacteroidota</taxon>
        <taxon>Sphingobacteriia</taxon>
        <taxon>Sphingobacteriales</taxon>
        <taxon>Sphingobacteriaceae</taxon>
        <taxon>Mucilaginibacter</taxon>
    </lineage>
</organism>
<reference evidence="1 2" key="1">
    <citation type="submission" date="2016-07" db="EMBL/GenBank/DDBJ databases">
        <title>Genomic analysis of zinc-resistant bacterium Mucilaginibacter pedocola TBZ30.</title>
        <authorList>
            <person name="Huang J."/>
            <person name="Tang J."/>
        </authorList>
    </citation>
    <scope>NUCLEOTIDE SEQUENCE [LARGE SCALE GENOMIC DNA]</scope>
    <source>
        <strain evidence="1 2">TBZ30</strain>
    </source>
</reference>
<keyword evidence="2" id="KW-1185">Reference proteome</keyword>
<dbReference type="AlphaFoldDB" id="A0A1S9PMK3"/>
<evidence type="ECO:0000313" key="1">
    <source>
        <dbReference type="EMBL" id="OOQ62169.1"/>
    </source>
</evidence>
<comment type="caution">
    <text evidence="1">The sequence shown here is derived from an EMBL/GenBank/DDBJ whole genome shotgun (WGS) entry which is preliminary data.</text>
</comment>
<proteinExistence type="predicted"/>
<dbReference type="EMBL" id="MBTF01000001">
    <property type="protein sequence ID" value="OOQ62169.1"/>
    <property type="molecule type" value="Genomic_DNA"/>
</dbReference>
<dbReference type="STRING" id="1792845.BC343_03735"/>
<accession>A0A1S9PMK3</accession>
<gene>
    <name evidence="1" type="ORF">BC343_03735</name>
</gene>
<protein>
    <submittedName>
        <fullName evidence="1">Uncharacterized protein</fullName>
    </submittedName>
</protein>
<evidence type="ECO:0000313" key="2">
    <source>
        <dbReference type="Proteomes" id="UP000189739"/>
    </source>
</evidence>
<name>A0A1S9PMK3_9SPHI</name>
<sequence length="87" mass="10212">MAFVVELNINPLFKYHSAYDAFYLILDITLSTMDNEKMPSLSESEIQYLKEGLKRTYKERFEFATSLYKTHLTMKKAVITHKPATKK</sequence>
<dbReference type="Proteomes" id="UP000189739">
    <property type="component" value="Unassembled WGS sequence"/>
</dbReference>